<feature type="region of interest" description="Disordered" evidence="1">
    <location>
        <begin position="1"/>
        <end position="20"/>
    </location>
</feature>
<dbReference type="EMBL" id="JAUEPR010000025">
    <property type="protein sequence ID" value="KAK0474814.1"/>
    <property type="molecule type" value="Genomic_DNA"/>
</dbReference>
<organism evidence="2 3">
    <name type="scientific">Armillaria novae-zelandiae</name>
    <dbReference type="NCBI Taxonomy" id="153914"/>
    <lineage>
        <taxon>Eukaryota</taxon>
        <taxon>Fungi</taxon>
        <taxon>Dikarya</taxon>
        <taxon>Basidiomycota</taxon>
        <taxon>Agaricomycotina</taxon>
        <taxon>Agaricomycetes</taxon>
        <taxon>Agaricomycetidae</taxon>
        <taxon>Agaricales</taxon>
        <taxon>Marasmiineae</taxon>
        <taxon>Physalacriaceae</taxon>
        <taxon>Armillaria</taxon>
    </lineage>
</organism>
<evidence type="ECO:0000256" key="1">
    <source>
        <dbReference type="SAM" id="MobiDB-lite"/>
    </source>
</evidence>
<accession>A0AA39P098</accession>
<proteinExistence type="predicted"/>
<comment type="caution">
    <text evidence="2">The sequence shown here is derived from an EMBL/GenBank/DDBJ whole genome shotgun (WGS) entry which is preliminary data.</text>
</comment>
<sequence>MPRDGLEVPSTPQCIPPSMSSAALPSRGQCIQITDNLQLCQCPSFASTFDQNICGRCGHGIHAHHDYVSMFVHHCPGMNCAAYYPKTPRVQACTCSASLIEHMPVMNIYRSPAILPFEAGTHPSNDIMFTGDATNTPFTPVPMPAPSTNSYPSHSYGEIVALTPQSVIQTAITPIDAHSHSVVENFYGAQYQDDHASAINNVHDPGARLHEDYPTTYVPVHGTEAWAGQVE</sequence>
<gene>
    <name evidence="2" type="ORF">IW261DRAFT_1568309</name>
</gene>
<keyword evidence="3" id="KW-1185">Reference proteome</keyword>
<dbReference type="Proteomes" id="UP001175227">
    <property type="component" value="Unassembled WGS sequence"/>
</dbReference>
<reference evidence="2" key="1">
    <citation type="submission" date="2023-06" db="EMBL/GenBank/DDBJ databases">
        <authorList>
            <consortium name="Lawrence Berkeley National Laboratory"/>
            <person name="Ahrendt S."/>
            <person name="Sahu N."/>
            <person name="Indic B."/>
            <person name="Wong-Bajracharya J."/>
            <person name="Merenyi Z."/>
            <person name="Ke H.-M."/>
            <person name="Monk M."/>
            <person name="Kocsube S."/>
            <person name="Drula E."/>
            <person name="Lipzen A."/>
            <person name="Balint B."/>
            <person name="Henrissat B."/>
            <person name="Andreopoulos B."/>
            <person name="Martin F.M."/>
            <person name="Harder C.B."/>
            <person name="Rigling D."/>
            <person name="Ford K.L."/>
            <person name="Foster G.D."/>
            <person name="Pangilinan J."/>
            <person name="Papanicolaou A."/>
            <person name="Barry K."/>
            <person name="LaButti K."/>
            <person name="Viragh M."/>
            <person name="Koriabine M."/>
            <person name="Yan M."/>
            <person name="Riley R."/>
            <person name="Champramary S."/>
            <person name="Plett K.L."/>
            <person name="Tsai I.J."/>
            <person name="Slot J."/>
            <person name="Sipos G."/>
            <person name="Plett J."/>
            <person name="Nagy L.G."/>
            <person name="Grigoriev I.V."/>
        </authorList>
    </citation>
    <scope>NUCLEOTIDE SEQUENCE</scope>
    <source>
        <strain evidence="2">ICMP 16352</strain>
    </source>
</reference>
<evidence type="ECO:0000313" key="2">
    <source>
        <dbReference type="EMBL" id="KAK0474814.1"/>
    </source>
</evidence>
<evidence type="ECO:0000313" key="3">
    <source>
        <dbReference type="Proteomes" id="UP001175227"/>
    </source>
</evidence>
<feature type="compositionally biased region" description="Polar residues" evidence="1">
    <location>
        <begin position="10"/>
        <end position="20"/>
    </location>
</feature>
<dbReference type="AlphaFoldDB" id="A0AA39P098"/>
<protein>
    <submittedName>
        <fullName evidence="2">Uncharacterized protein</fullName>
    </submittedName>
</protein>
<name>A0AA39P098_9AGAR</name>